<reference evidence="3 4" key="1">
    <citation type="submission" date="2016-10" db="EMBL/GenBank/DDBJ databases">
        <authorList>
            <person name="de Groot N.N."/>
        </authorList>
    </citation>
    <scope>NUCLEOTIDE SEQUENCE [LARGE SCALE GENOMIC DNA]</scope>
    <source>
        <strain evidence="3 4">DSM 44149</strain>
    </source>
</reference>
<evidence type="ECO:0000256" key="2">
    <source>
        <dbReference type="SAM" id="SignalP"/>
    </source>
</evidence>
<gene>
    <name evidence="3" type="ORF">SAMN04489726_6818</name>
</gene>
<dbReference type="Proteomes" id="UP000183376">
    <property type="component" value="Chromosome I"/>
</dbReference>
<keyword evidence="1" id="KW-0812">Transmembrane</keyword>
<keyword evidence="1" id="KW-0472">Membrane</keyword>
<feature type="transmembrane region" description="Helical" evidence="1">
    <location>
        <begin position="93"/>
        <end position="116"/>
    </location>
</feature>
<sequence>MRFLGGVLVACALVLTIPGPAVAVTVPEPDCGVVVVLGLSPADCQAASPSIPTAKTAEPSSPALEPYLAEEDAASGGATLAAPPVTATRGEPAPALAIGLALLALAGVGAVAVRVVRD</sequence>
<dbReference type="OrthoDB" id="9988621at2"/>
<dbReference type="STRING" id="211114.SAMN04489726_6818"/>
<dbReference type="RefSeq" id="WP_156050390.1">
    <property type="nucleotide sequence ID" value="NZ_JOEF01000001.1"/>
</dbReference>
<feature type="chain" id="PRO_5009247245" evidence="2">
    <location>
        <begin position="24"/>
        <end position="118"/>
    </location>
</feature>
<organism evidence="3 4">
    <name type="scientific">Allokutzneria albata</name>
    <name type="common">Kibdelosporangium albatum</name>
    <dbReference type="NCBI Taxonomy" id="211114"/>
    <lineage>
        <taxon>Bacteria</taxon>
        <taxon>Bacillati</taxon>
        <taxon>Actinomycetota</taxon>
        <taxon>Actinomycetes</taxon>
        <taxon>Pseudonocardiales</taxon>
        <taxon>Pseudonocardiaceae</taxon>
        <taxon>Allokutzneria</taxon>
    </lineage>
</organism>
<evidence type="ECO:0000313" key="3">
    <source>
        <dbReference type="EMBL" id="SDN48587.1"/>
    </source>
</evidence>
<protein>
    <submittedName>
        <fullName evidence="3">Uncharacterized protein</fullName>
    </submittedName>
</protein>
<keyword evidence="4" id="KW-1185">Reference proteome</keyword>
<keyword evidence="2" id="KW-0732">Signal</keyword>
<evidence type="ECO:0000313" key="4">
    <source>
        <dbReference type="Proteomes" id="UP000183376"/>
    </source>
</evidence>
<dbReference type="AlphaFoldDB" id="A0A1H0BSM6"/>
<name>A0A1H0BSM6_ALLAB</name>
<accession>A0A1H0BSM6</accession>
<proteinExistence type="predicted"/>
<dbReference type="EMBL" id="LT629701">
    <property type="protein sequence ID" value="SDN48587.1"/>
    <property type="molecule type" value="Genomic_DNA"/>
</dbReference>
<keyword evidence="1" id="KW-1133">Transmembrane helix</keyword>
<evidence type="ECO:0000256" key="1">
    <source>
        <dbReference type="SAM" id="Phobius"/>
    </source>
</evidence>
<feature type="signal peptide" evidence="2">
    <location>
        <begin position="1"/>
        <end position="23"/>
    </location>
</feature>